<dbReference type="Pfam" id="PF11706">
    <property type="entry name" value="zf-CGNR"/>
    <property type="match status" value="1"/>
</dbReference>
<reference evidence="2 3" key="1">
    <citation type="submission" date="2024-09" db="EMBL/GenBank/DDBJ databases">
        <authorList>
            <person name="Sun Q."/>
            <person name="Mori K."/>
        </authorList>
    </citation>
    <scope>NUCLEOTIDE SEQUENCE [LARGE SCALE GENOMIC DNA]</scope>
    <source>
        <strain evidence="2 3">JCM 3028</strain>
    </source>
</reference>
<evidence type="ECO:0000313" key="2">
    <source>
        <dbReference type="EMBL" id="MFB9680543.1"/>
    </source>
</evidence>
<gene>
    <name evidence="2" type="ORF">ACFFRH_34135</name>
</gene>
<dbReference type="Proteomes" id="UP001589610">
    <property type="component" value="Unassembled WGS sequence"/>
</dbReference>
<dbReference type="EMBL" id="JBHMBS010000024">
    <property type="protein sequence ID" value="MFB9680543.1"/>
    <property type="molecule type" value="Genomic_DNA"/>
</dbReference>
<sequence>MTLANGMELTAPGRRSFRFDAGTLCLELLVTGGEGELARWERLHTPGDLAAWIPHSRAGLGDLVQVSAGDLAATLRLRAALQRLAATAASGSRAFSAADLATLNEAAAAPPPAPVIGPALERSWASPVTGAQFLSAVARDAVEVFGGPALDRIRMCGGERCALLFLDTSRPGARRWCSMERCGNRHKLRTRRDRHPAG</sequence>
<dbReference type="PANTHER" id="PTHR35525:SF3">
    <property type="entry name" value="BLL6575 PROTEIN"/>
    <property type="match status" value="1"/>
</dbReference>
<proteinExistence type="predicted"/>
<dbReference type="InterPro" id="IPR010852">
    <property type="entry name" value="ABATE"/>
</dbReference>
<accession>A0ABV5TN39</accession>
<evidence type="ECO:0000259" key="1">
    <source>
        <dbReference type="Pfam" id="PF11706"/>
    </source>
</evidence>
<name>A0ABV5TN39_9ACTN</name>
<dbReference type="Gene3D" id="1.10.3300.10">
    <property type="entry name" value="Jann2411-like domain"/>
    <property type="match status" value="1"/>
</dbReference>
<dbReference type="SUPFAM" id="SSF160904">
    <property type="entry name" value="Jann2411-like"/>
    <property type="match status" value="1"/>
</dbReference>
<feature type="domain" description="Zinc finger CGNR" evidence="1">
    <location>
        <begin position="152"/>
        <end position="195"/>
    </location>
</feature>
<dbReference type="InterPro" id="IPR023286">
    <property type="entry name" value="ABATE_dom_sf"/>
</dbReference>
<protein>
    <submittedName>
        <fullName evidence="2">CGNR zinc finger domain-containing protein</fullName>
    </submittedName>
</protein>
<evidence type="ECO:0000313" key="3">
    <source>
        <dbReference type="Proteomes" id="UP001589610"/>
    </source>
</evidence>
<dbReference type="RefSeq" id="WP_344745521.1">
    <property type="nucleotide sequence ID" value="NZ_BAAAWW010000067.1"/>
</dbReference>
<keyword evidence="3" id="KW-1185">Reference proteome</keyword>
<dbReference type="InterPro" id="IPR021005">
    <property type="entry name" value="Znf_CGNR"/>
</dbReference>
<organism evidence="2 3">
    <name type="scientific">Streptosporangium vulgare</name>
    <dbReference type="NCBI Taxonomy" id="46190"/>
    <lineage>
        <taxon>Bacteria</taxon>
        <taxon>Bacillati</taxon>
        <taxon>Actinomycetota</taxon>
        <taxon>Actinomycetes</taxon>
        <taxon>Streptosporangiales</taxon>
        <taxon>Streptosporangiaceae</taxon>
        <taxon>Streptosporangium</taxon>
    </lineage>
</organism>
<comment type="caution">
    <text evidence="2">The sequence shown here is derived from an EMBL/GenBank/DDBJ whole genome shotgun (WGS) entry which is preliminary data.</text>
</comment>
<dbReference type="Pfam" id="PF07336">
    <property type="entry name" value="ABATE"/>
    <property type="match status" value="1"/>
</dbReference>
<dbReference type="PANTHER" id="PTHR35525">
    <property type="entry name" value="BLL6575 PROTEIN"/>
    <property type="match status" value="1"/>
</dbReference>